<accession>A0A2G5CU18</accession>
<gene>
    <name evidence="1" type="ORF">AQUCO_03700207v1</name>
</gene>
<organism evidence="1 2">
    <name type="scientific">Aquilegia coerulea</name>
    <name type="common">Rocky mountain columbine</name>
    <dbReference type="NCBI Taxonomy" id="218851"/>
    <lineage>
        <taxon>Eukaryota</taxon>
        <taxon>Viridiplantae</taxon>
        <taxon>Streptophyta</taxon>
        <taxon>Embryophyta</taxon>
        <taxon>Tracheophyta</taxon>
        <taxon>Spermatophyta</taxon>
        <taxon>Magnoliopsida</taxon>
        <taxon>Ranunculales</taxon>
        <taxon>Ranunculaceae</taxon>
        <taxon>Thalictroideae</taxon>
        <taxon>Aquilegia</taxon>
    </lineage>
</organism>
<reference evidence="1 2" key="1">
    <citation type="submission" date="2017-09" db="EMBL/GenBank/DDBJ databases">
        <title>WGS assembly of Aquilegia coerulea Goldsmith.</title>
        <authorList>
            <person name="Hodges S."/>
            <person name="Kramer E."/>
            <person name="Nordborg M."/>
            <person name="Tomkins J."/>
            <person name="Borevitz J."/>
            <person name="Derieg N."/>
            <person name="Yan J."/>
            <person name="Mihaltcheva S."/>
            <person name="Hayes R.D."/>
            <person name="Rokhsar D."/>
        </authorList>
    </citation>
    <scope>NUCLEOTIDE SEQUENCE [LARGE SCALE GENOMIC DNA]</scope>
    <source>
        <strain evidence="2">cv. Goldsmith</strain>
    </source>
</reference>
<dbReference type="InParanoid" id="A0A2G5CU18"/>
<proteinExistence type="predicted"/>
<keyword evidence="2" id="KW-1185">Reference proteome</keyword>
<evidence type="ECO:0000313" key="1">
    <source>
        <dbReference type="EMBL" id="PIA34775.1"/>
    </source>
</evidence>
<dbReference type="EMBL" id="KZ305054">
    <property type="protein sequence ID" value="PIA34775.1"/>
    <property type="molecule type" value="Genomic_DNA"/>
</dbReference>
<dbReference type="AlphaFoldDB" id="A0A2G5CU18"/>
<sequence length="93" mass="10918">MHVIKYFHYLDNILTSISNYCSSPFKQRTYRVNHLPVACFGLIAEVRRLKSENNVRDYIVTVECCSRSWALFELMLGYVDGSNTNWVYVGWLT</sequence>
<dbReference type="Proteomes" id="UP000230069">
    <property type="component" value="Unassembled WGS sequence"/>
</dbReference>
<protein>
    <submittedName>
        <fullName evidence="1">Uncharacterized protein</fullName>
    </submittedName>
</protein>
<name>A0A2G5CU18_AQUCA</name>
<evidence type="ECO:0000313" key="2">
    <source>
        <dbReference type="Proteomes" id="UP000230069"/>
    </source>
</evidence>